<dbReference type="GO" id="GO:0005634">
    <property type="term" value="C:nucleus"/>
    <property type="evidence" value="ECO:0007669"/>
    <property type="project" value="UniProtKB-SubCell"/>
</dbReference>
<evidence type="ECO:0000256" key="1">
    <source>
        <dbReference type="ARBA" id="ARBA00004123"/>
    </source>
</evidence>
<keyword evidence="5" id="KW-1185">Reference proteome</keyword>
<sequence length="709" mass="79375">MRVWCAEPEKCVATASLMFYHDARHASSWIGNVLLQRGPLRSPGPRIPLLTLGVIMQVYLRLALSFVVHDVLTFLSSTEEQRTEQIALILAATRHRSLDELLSQLDDDIELSHGDETLCVGPFGVLRVVSYQDHNNTQATHDGKEGSASAEWDDFMLGDFPVDKSLSGLEVGFLDSPNDAQDMYGNDTGRDLSFLSPLLGDSAVSFFMSPMQSYVPNEADLQLLDLRRTPTPRIQRYLSVDYAPDLMDVDVPTIRLLLARYEERMIPTFAPVQAQGKSAWERVHIPKVNETLGEILVKGNSTDVKCALLFAVLSAASYHLDAVGGGPPHHTMKSWRDMASIFRQRAKTRLLASLRSASLLARSRSAYEEMLLAILSMVTVCVVSGDMVESHAYIHNVEQFIESRRSPHFLKYTSTRMLHSIFLYLWTLQAGVREFGNPGRPQDLVAQNQNLNRRDPTAQSDVWRQLIPVVDETDQNDDEENSPINSNSRSRSSSSGSQSTVTVFEQVYSVSEPLFRLIGRVKSFACAEGTRDDGTIDSSLNDPKKVAEIENAICSWRNDIAPADAGDVHGTNGGGNVRYHFQNAIHSALLVYFYKCVRGIDTYAVQPHVEKTLSHLQLYTEAKRRSSDQSSSICWPGFVAACEALDQDIRHRFAHWFLDETARTGIRMFATAGTAVKRVWHARDRSNNRNLPWSKILQSDNILDQLVLS</sequence>
<dbReference type="Proteomes" id="UP000053328">
    <property type="component" value="Unassembled WGS sequence"/>
</dbReference>
<evidence type="ECO:0000256" key="3">
    <source>
        <dbReference type="SAM" id="MobiDB-lite"/>
    </source>
</evidence>
<dbReference type="AlphaFoldDB" id="A0A0D2BCY8"/>
<dbReference type="EMBL" id="KN847494">
    <property type="protein sequence ID" value="KIW16833.1"/>
    <property type="molecule type" value="Genomic_DNA"/>
</dbReference>
<evidence type="ECO:0000313" key="5">
    <source>
        <dbReference type="Proteomes" id="UP000053328"/>
    </source>
</evidence>
<organism evidence="4 5">
    <name type="scientific">Exophiala spinifera</name>
    <dbReference type="NCBI Taxonomy" id="91928"/>
    <lineage>
        <taxon>Eukaryota</taxon>
        <taxon>Fungi</taxon>
        <taxon>Dikarya</taxon>
        <taxon>Ascomycota</taxon>
        <taxon>Pezizomycotina</taxon>
        <taxon>Eurotiomycetes</taxon>
        <taxon>Chaetothyriomycetidae</taxon>
        <taxon>Chaetothyriales</taxon>
        <taxon>Herpotrichiellaceae</taxon>
        <taxon>Exophiala</taxon>
    </lineage>
</organism>
<dbReference type="VEuPathDB" id="FungiDB:PV08_04023"/>
<feature type="compositionally biased region" description="Acidic residues" evidence="3">
    <location>
        <begin position="471"/>
        <end position="481"/>
    </location>
</feature>
<accession>A0A0D2BCY8</accession>
<name>A0A0D2BCY8_9EURO</name>
<evidence type="ECO:0000313" key="4">
    <source>
        <dbReference type="EMBL" id="KIW16833.1"/>
    </source>
</evidence>
<feature type="compositionally biased region" description="Low complexity" evidence="3">
    <location>
        <begin position="482"/>
        <end position="497"/>
    </location>
</feature>
<dbReference type="HOGENOM" id="CLU_009030_0_2_1"/>
<reference evidence="4 5" key="1">
    <citation type="submission" date="2015-01" db="EMBL/GenBank/DDBJ databases">
        <title>The Genome Sequence of Exophiala spinifera CBS89968.</title>
        <authorList>
            <consortium name="The Broad Institute Genomics Platform"/>
            <person name="Cuomo C."/>
            <person name="de Hoog S."/>
            <person name="Gorbushina A."/>
            <person name="Stielow B."/>
            <person name="Teixiera M."/>
            <person name="Abouelleil A."/>
            <person name="Chapman S.B."/>
            <person name="Priest M."/>
            <person name="Young S.K."/>
            <person name="Wortman J."/>
            <person name="Nusbaum C."/>
            <person name="Birren B."/>
        </authorList>
    </citation>
    <scope>NUCLEOTIDE SEQUENCE [LARGE SCALE GENOMIC DNA]</scope>
    <source>
        <strain evidence="4 5">CBS 89968</strain>
    </source>
</reference>
<comment type="subcellular location">
    <subcellularLocation>
        <location evidence="1">Nucleus</location>
    </subcellularLocation>
</comment>
<dbReference type="GeneID" id="27331106"/>
<proteinExistence type="predicted"/>
<dbReference type="STRING" id="91928.A0A0D2BCY8"/>
<protein>
    <recommendedName>
        <fullName evidence="6">Transcription factor domain-containing protein</fullName>
    </recommendedName>
</protein>
<evidence type="ECO:0000256" key="2">
    <source>
        <dbReference type="ARBA" id="ARBA00023242"/>
    </source>
</evidence>
<feature type="region of interest" description="Disordered" evidence="3">
    <location>
        <begin position="469"/>
        <end position="497"/>
    </location>
</feature>
<dbReference type="PANTHER" id="PTHR37534:SF46">
    <property type="entry name" value="ZN(II)2CYS6 TRANSCRIPTION FACTOR (EUROFUNG)"/>
    <property type="match status" value="1"/>
</dbReference>
<dbReference type="InterPro" id="IPR021858">
    <property type="entry name" value="Fun_TF"/>
</dbReference>
<dbReference type="RefSeq" id="XP_016237049.1">
    <property type="nucleotide sequence ID" value="XM_016378372.1"/>
</dbReference>
<dbReference type="PANTHER" id="PTHR37534">
    <property type="entry name" value="TRANSCRIPTIONAL ACTIVATOR PROTEIN UGA3"/>
    <property type="match status" value="1"/>
</dbReference>
<gene>
    <name evidence="4" type="ORF">PV08_04023</name>
</gene>
<dbReference type="OrthoDB" id="5089701at2759"/>
<keyword evidence="2" id="KW-0539">Nucleus</keyword>
<dbReference type="Pfam" id="PF11951">
    <property type="entry name" value="Fungal_trans_2"/>
    <property type="match status" value="1"/>
</dbReference>
<evidence type="ECO:0008006" key="6">
    <source>
        <dbReference type="Google" id="ProtNLM"/>
    </source>
</evidence>